<organism evidence="3 4">
    <name type="scientific">Bacillus fungorum</name>
    <dbReference type="NCBI Taxonomy" id="2039284"/>
    <lineage>
        <taxon>Bacteria</taxon>
        <taxon>Bacillati</taxon>
        <taxon>Bacillota</taxon>
        <taxon>Bacilli</taxon>
        <taxon>Bacillales</taxon>
        <taxon>Bacillaceae</taxon>
        <taxon>Bacillus</taxon>
    </lineage>
</organism>
<dbReference type="Proteomes" id="UP000228484">
    <property type="component" value="Unassembled WGS sequence"/>
</dbReference>
<keyword evidence="1" id="KW-0472">Membrane</keyword>
<dbReference type="InterPro" id="IPR041119">
    <property type="entry name" value="SLATT_6"/>
</dbReference>
<feature type="transmembrane region" description="Helical" evidence="1">
    <location>
        <begin position="174"/>
        <end position="192"/>
    </location>
</feature>
<sequence length="196" mass="22800">MNKDALLKELATNGYNVGFGAKKHFATYDIVEKIPVIISVITFMVGLGQLAYPNAPYAQFISLILVIISAFAFYISPYSQDKEKYEEAGVKTTKLFNQLRALYWKVQISSADNFQEEETQMREIMNEFYAVSMSKQIYGSDWFAHYKFFCQMQIDWIDEQKKFKWYKDKIPKSLVFSILMYIVIFLLLKVAFTGGL</sequence>
<proteinExistence type="predicted"/>
<dbReference type="NCBIfam" id="NF033630">
    <property type="entry name" value="SLATT_6"/>
    <property type="match status" value="1"/>
</dbReference>
<evidence type="ECO:0000259" key="2">
    <source>
        <dbReference type="Pfam" id="PF18169"/>
    </source>
</evidence>
<evidence type="ECO:0000313" key="3">
    <source>
        <dbReference type="EMBL" id="PIE92869.1"/>
    </source>
</evidence>
<feature type="transmembrane region" description="Helical" evidence="1">
    <location>
        <begin position="57"/>
        <end position="75"/>
    </location>
</feature>
<name>A0A2G6Q8W1_9BACI</name>
<evidence type="ECO:0000256" key="1">
    <source>
        <dbReference type="SAM" id="Phobius"/>
    </source>
</evidence>
<comment type="caution">
    <text evidence="3">The sequence shown here is derived from an EMBL/GenBank/DDBJ whole genome shotgun (WGS) entry which is preliminary data.</text>
</comment>
<feature type="domain" description="SMODS and SLOG-associating 2TM effector" evidence="2">
    <location>
        <begin position="1"/>
        <end position="176"/>
    </location>
</feature>
<accession>A0A2G6Q8W1</accession>
<dbReference type="RefSeq" id="WP_099685973.1">
    <property type="nucleotide sequence ID" value="NZ_NWUW01000025.1"/>
</dbReference>
<keyword evidence="1" id="KW-1133">Transmembrane helix</keyword>
<dbReference type="EMBL" id="NWUW01000025">
    <property type="protein sequence ID" value="PIE92869.1"/>
    <property type="molecule type" value="Genomic_DNA"/>
</dbReference>
<gene>
    <name evidence="3" type="ORF">CO726_24535</name>
</gene>
<reference evidence="3 4" key="1">
    <citation type="submission" date="2017-09" db="EMBL/GenBank/DDBJ databases">
        <title>Biocontrol bacteria screening and application from spent mushroom substrate.</title>
        <authorList>
            <person name="Sun X."/>
        </authorList>
    </citation>
    <scope>NUCLEOTIDE SEQUENCE [LARGE SCALE GENOMIC DNA]</scope>
    <source>
        <strain evidence="3 4">100374</strain>
    </source>
</reference>
<feature type="transmembrane region" description="Helical" evidence="1">
    <location>
        <begin position="30"/>
        <end position="51"/>
    </location>
</feature>
<evidence type="ECO:0000313" key="4">
    <source>
        <dbReference type="Proteomes" id="UP000228484"/>
    </source>
</evidence>
<dbReference type="Pfam" id="PF18169">
    <property type="entry name" value="SLATT_6"/>
    <property type="match status" value="1"/>
</dbReference>
<keyword evidence="1" id="KW-0812">Transmembrane</keyword>
<keyword evidence="4" id="KW-1185">Reference proteome</keyword>
<protein>
    <recommendedName>
        <fullName evidence="2">SMODS and SLOG-associating 2TM effector domain-containing protein</fullName>
    </recommendedName>
</protein>
<dbReference type="AlphaFoldDB" id="A0A2G6Q8W1"/>